<dbReference type="InterPro" id="IPR046623">
    <property type="entry name" value="DUF6536"/>
</dbReference>
<keyword evidence="2" id="KW-0812">Transmembrane</keyword>
<dbReference type="Proteomes" id="UP001396898">
    <property type="component" value="Unassembled WGS sequence"/>
</dbReference>
<sequence length="791" mass="88608">MYLSKMPFIFSAAMYRPFLSTGWRRTGSWNILAASIAGIILLCCFTASISRSGSSISDNTNLFEGSCDTSRHLNVALHLLINLVSSAVLASSNYFMQILNAPSRHEIDRAHHTLSSLDIGIPSLKNLRFLSNFKRCFWALLLITSLPIHLMFNSSVYETSFEGSEWQLTIAAEQFLHGSRFFAPGARLAPAGSASPIIYSSHWNKTAVTEEPTAGDEYYSSVARYGTDVEISDYWNESSPINQKLNNITRDIITWEQDHRWVNLTSKACRLEYVSCRPRTWYNDVVVVVETADNFAGWTRTEVYADPYDELPGWKHHIPRDEVNSLWYSTKCASFVYLNDTMGEDPKCSEWGNPEPCRGVLGSVHDYDPEEYQQEEWSITFHNRSATGQSWDERLGYDARFNHLNVKYCMADLAAANRCKVIVANSLILVTLLCVFFKVAICTVIVRRLSAESLVTPGDAIDSFLSEPDPATLALGATDIHDAQRLEFSLPYPLGRVAEDYEALSSTALARKWQRKGRRIMNTLPRESSFGHGGVSSIIQLGAFSFLGGLITANLGQLVLSWSYFVYNALLTRIHVEKELNEYSQSFKPLRVSFPKGEQTVTWRLQLPYRFGVPLLLISIGMHWLVSNSIFLLVKEGAILAIIPIPVSLYKLPGDMMAGGSNSLVLSSMCHAVRPNRRRHRGSGSVVTAAATEMDDEASEVTYDTRSEERLPSGHRHSATSQRSSSELEDGNLQVDDPLVKLAQSRLRWGVTPLTPELRDIVQETGQEALHLTFATEDIFISPPVEGELYL</sequence>
<dbReference type="PANTHER" id="PTHR35395:SF1">
    <property type="entry name" value="DUF6536 DOMAIN-CONTAINING PROTEIN"/>
    <property type="match status" value="1"/>
</dbReference>
<organism evidence="4 5">
    <name type="scientific">Apiospora marii</name>
    <dbReference type="NCBI Taxonomy" id="335849"/>
    <lineage>
        <taxon>Eukaryota</taxon>
        <taxon>Fungi</taxon>
        <taxon>Dikarya</taxon>
        <taxon>Ascomycota</taxon>
        <taxon>Pezizomycotina</taxon>
        <taxon>Sordariomycetes</taxon>
        <taxon>Xylariomycetidae</taxon>
        <taxon>Amphisphaeriales</taxon>
        <taxon>Apiosporaceae</taxon>
        <taxon>Apiospora</taxon>
    </lineage>
</organism>
<dbReference type="PANTHER" id="PTHR35395">
    <property type="entry name" value="DUF6536 DOMAIN-CONTAINING PROTEIN"/>
    <property type="match status" value="1"/>
</dbReference>
<evidence type="ECO:0000313" key="5">
    <source>
        <dbReference type="Proteomes" id="UP001396898"/>
    </source>
</evidence>
<dbReference type="EMBL" id="JAQQWI010000016">
    <property type="protein sequence ID" value="KAK8009424.1"/>
    <property type="molecule type" value="Genomic_DNA"/>
</dbReference>
<accession>A0ABR1RGQ0</accession>
<keyword evidence="2" id="KW-0472">Membrane</keyword>
<proteinExistence type="predicted"/>
<gene>
    <name evidence="4" type="ORF">PG991_011975</name>
</gene>
<evidence type="ECO:0000256" key="2">
    <source>
        <dbReference type="SAM" id="Phobius"/>
    </source>
</evidence>
<evidence type="ECO:0000259" key="3">
    <source>
        <dbReference type="Pfam" id="PF20163"/>
    </source>
</evidence>
<name>A0ABR1RGQ0_9PEZI</name>
<feature type="compositionally biased region" description="Basic and acidic residues" evidence="1">
    <location>
        <begin position="703"/>
        <end position="712"/>
    </location>
</feature>
<feature type="transmembrane region" description="Helical" evidence="2">
    <location>
        <begin position="76"/>
        <end position="96"/>
    </location>
</feature>
<evidence type="ECO:0000256" key="1">
    <source>
        <dbReference type="SAM" id="MobiDB-lite"/>
    </source>
</evidence>
<dbReference type="Pfam" id="PF20163">
    <property type="entry name" value="DUF6536"/>
    <property type="match status" value="1"/>
</dbReference>
<feature type="transmembrane region" description="Helical" evidence="2">
    <location>
        <begin position="427"/>
        <end position="446"/>
    </location>
</feature>
<reference evidence="4 5" key="1">
    <citation type="submission" date="2023-01" db="EMBL/GenBank/DDBJ databases">
        <title>Analysis of 21 Apiospora genomes using comparative genomics revels a genus with tremendous synthesis potential of carbohydrate active enzymes and secondary metabolites.</title>
        <authorList>
            <person name="Sorensen T."/>
        </authorList>
    </citation>
    <scope>NUCLEOTIDE SEQUENCE [LARGE SCALE GENOMIC DNA]</scope>
    <source>
        <strain evidence="4 5">CBS 20057</strain>
    </source>
</reference>
<feature type="transmembrane region" description="Helical" evidence="2">
    <location>
        <begin position="611"/>
        <end position="634"/>
    </location>
</feature>
<feature type="transmembrane region" description="Helical" evidence="2">
    <location>
        <begin position="541"/>
        <end position="565"/>
    </location>
</feature>
<evidence type="ECO:0000313" key="4">
    <source>
        <dbReference type="EMBL" id="KAK8009424.1"/>
    </source>
</evidence>
<feature type="domain" description="DUF6536" evidence="3">
    <location>
        <begin position="23"/>
        <end position="176"/>
    </location>
</feature>
<protein>
    <recommendedName>
        <fullName evidence="3">DUF6536 domain-containing protein</fullName>
    </recommendedName>
</protein>
<feature type="region of interest" description="Disordered" evidence="1">
    <location>
        <begin position="676"/>
        <end position="732"/>
    </location>
</feature>
<keyword evidence="2" id="KW-1133">Transmembrane helix</keyword>
<keyword evidence="5" id="KW-1185">Reference proteome</keyword>
<comment type="caution">
    <text evidence="4">The sequence shown here is derived from an EMBL/GenBank/DDBJ whole genome shotgun (WGS) entry which is preliminary data.</text>
</comment>